<dbReference type="EMBL" id="JAMXQS010000015">
    <property type="protein sequence ID" value="MCO6052323.1"/>
    <property type="molecule type" value="Genomic_DNA"/>
</dbReference>
<dbReference type="RefSeq" id="WP_252822731.1">
    <property type="nucleotide sequence ID" value="NZ_JAMXQS010000015.1"/>
</dbReference>
<gene>
    <name evidence="2" type="ORF">NGM99_21265</name>
</gene>
<proteinExistence type="predicted"/>
<keyword evidence="1" id="KW-1133">Transmembrane helix</keyword>
<evidence type="ECO:0000256" key="1">
    <source>
        <dbReference type="SAM" id="Phobius"/>
    </source>
</evidence>
<keyword evidence="3" id="KW-1185">Reference proteome</keyword>
<sequence>MTGLQNYDFTMLFNAGEQPGSQRAYEIDRELQRRREIAQQEVDKKMIAAADAQIAAADASVRSARAAEDTAKWTRLSACLVALTVILMAIGTFVDALKP</sequence>
<name>A0ABT1CBW6_9HYPH</name>
<comment type="caution">
    <text evidence="2">The sequence shown here is derived from an EMBL/GenBank/DDBJ whole genome shotgun (WGS) entry which is preliminary data.</text>
</comment>
<feature type="transmembrane region" description="Helical" evidence="1">
    <location>
        <begin position="73"/>
        <end position="94"/>
    </location>
</feature>
<dbReference type="Proteomes" id="UP001205906">
    <property type="component" value="Unassembled WGS sequence"/>
</dbReference>
<evidence type="ECO:0000313" key="2">
    <source>
        <dbReference type="EMBL" id="MCO6052323.1"/>
    </source>
</evidence>
<organism evidence="2 3">
    <name type="scientific">Mesorhizobium liriopis</name>
    <dbReference type="NCBI Taxonomy" id="2953882"/>
    <lineage>
        <taxon>Bacteria</taxon>
        <taxon>Pseudomonadati</taxon>
        <taxon>Pseudomonadota</taxon>
        <taxon>Alphaproteobacteria</taxon>
        <taxon>Hyphomicrobiales</taxon>
        <taxon>Phyllobacteriaceae</taxon>
        <taxon>Mesorhizobium</taxon>
    </lineage>
</organism>
<keyword evidence="1" id="KW-0812">Transmembrane</keyword>
<keyword evidence="1" id="KW-0472">Membrane</keyword>
<evidence type="ECO:0000313" key="3">
    <source>
        <dbReference type="Proteomes" id="UP001205906"/>
    </source>
</evidence>
<protein>
    <submittedName>
        <fullName evidence="2">Uncharacterized protein</fullName>
    </submittedName>
</protein>
<accession>A0ABT1CBW6</accession>
<reference evidence="2 3" key="1">
    <citation type="submission" date="2022-06" db="EMBL/GenBank/DDBJ databases">
        <title>Mesorhizobium sp. strain RP14 Genome sequencing and assembly.</title>
        <authorList>
            <person name="Kim I."/>
        </authorList>
    </citation>
    <scope>NUCLEOTIDE SEQUENCE [LARGE SCALE GENOMIC DNA]</scope>
    <source>
        <strain evidence="3">RP14(2022)</strain>
    </source>
</reference>